<dbReference type="EMBL" id="CP003681">
    <property type="protein sequence ID" value="AFP65450.1"/>
    <property type="molecule type" value="Genomic_DNA"/>
</dbReference>
<evidence type="ECO:0000259" key="11">
    <source>
        <dbReference type="Pfam" id="PF03801"/>
    </source>
</evidence>
<sequence>MKVKQGRILLNLGQKNGKLSSIESEKYIFPNKTEFFPSPNFGFKTDPRPISEKTYMSSCIRDIIFFLEKNGYVKYLHPKFFYNPTSKDFFQILSFLLRKIDENLFLGKKYEENFQWIFNTIYYPFPIPKSSRYSIASQDIWPILLSCLKWITELLRYDCFVLKKKKISYFPRSSPDETLWKQIGNAYFIFINGSQKNKNFQDTFKFFLKYHLYKEKNIRQKKKKKLKNKFINFQTFLKAFIFVKIFDEKEISEKKMIFDFFTIYSSAFISKIKDYEKKNRKSKTKKKYFLFSFHFKSKKNKEREFWKIVSNKKIPRIFAARKTKTRIYSHYFLVKIKNLLFHIKFFLYIKCFFFRYKLKSELELFEKIFLKIQKFFFFIIRFWNFCLTKNIQESKNIQLKIKYVEKNSKKILKIKNWKIQKQEDTSEKKIIIAKKISVENSKNKNKKKIKKVRFFVKKNDNFASKLSDKIENKKHELHRVLIVKIRCWKIFFFFYAFRKFFILKSIDYVRKFNFLILKKILIKLI</sequence>
<comment type="subunit">
    <text evidence="10">Component of the NDC80 complex.</text>
</comment>
<dbReference type="PANTHER" id="PTHR10643">
    <property type="entry name" value="KINETOCHORE PROTEIN NDC80"/>
    <property type="match status" value="1"/>
</dbReference>
<dbReference type="GO" id="GO:0051315">
    <property type="term" value="P:attachment of mitotic spindle microtubules to kinetochore"/>
    <property type="evidence" value="ECO:0007669"/>
    <property type="project" value="UniProtKB-UniRule"/>
</dbReference>
<dbReference type="InterPro" id="IPR038273">
    <property type="entry name" value="Ndc80_sf"/>
</dbReference>
<keyword evidence="3 10" id="KW-0132">Cell division</keyword>
<evidence type="ECO:0000256" key="6">
    <source>
        <dbReference type="ARBA" id="ARBA00023054"/>
    </source>
</evidence>
<keyword evidence="5 10" id="KW-0995">Kinetochore</keyword>
<proteinExistence type="inferred from homology"/>
<comment type="similarity">
    <text evidence="1 10">Belongs to the NDC80/HEC1 family.</text>
</comment>
<dbReference type="Proteomes" id="UP000243348">
    <property type="component" value="Nucleomorph 2"/>
</dbReference>
<dbReference type="GO" id="GO:0005634">
    <property type="term" value="C:nucleus"/>
    <property type="evidence" value="ECO:0007669"/>
    <property type="project" value="UniProtKB-SubCell"/>
</dbReference>
<keyword evidence="8 10" id="KW-0131">Cell cycle</keyword>
<comment type="function">
    <text evidence="10">Acts as a component of the essential kinetochore-associated NDC80 complex, which is required for chromosome segregation and spindle checkpoint activity.</text>
</comment>
<organism evidence="12 13">
    <name type="scientific">Chroomonas mesostigmatica CCMP1168</name>
    <dbReference type="NCBI Taxonomy" id="1195612"/>
    <lineage>
        <taxon>Eukaryota</taxon>
        <taxon>Cryptophyceae</taxon>
        <taxon>Pyrenomonadales</taxon>
        <taxon>Chroomonadaceae</taxon>
        <taxon>Chroomonas</taxon>
    </lineage>
</organism>
<comment type="subcellular location">
    <subcellularLocation>
        <location evidence="10">Chromosome</location>
        <location evidence="10">Centromere</location>
        <location evidence="10">Kinetochore</location>
    </subcellularLocation>
    <subcellularLocation>
        <location evidence="10">Nucleus</location>
    </subcellularLocation>
</comment>
<evidence type="ECO:0000256" key="7">
    <source>
        <dbReference type="ARBA" id="ARBA00023242"/>
    </source>
</evidence>
<evidence type="ECO:0000313" key="13">
    <source>
        <dbReference type="Proteomes" id="UP000243348"/>
    </source>
</evidence>
<dbReference type="Pfam" id="PF03801">
    <property type="entry name" value="Ndc80_HEC"/>
    <property type="match status" value="1"/>
</dbReference>
<evidence type="ECO:0000256" key="2">
    <source>
        <dbReference type="ARBA" id="ARBA00022454"/>
    </source>
</evidence>
<reference evidence="12 13" key="1">
    <citation type="journal article" date="2012" name="Genome Biol. Evol.">
        <title>Nucleomorph genome sequence of the cryptophyte alga Chroomonas mesostigmatica CCMP1168 reveals lineage-specific gene loss and genome complexity.</title>
        <authorList>
            <person name="Moore C.E."/>
            <person name="Curtis B."/>
            <person name="Mills T."/>
            <person name="Tanifuji G."/>
            <person name="Archibald J.M."/>
        </authorList>
    </citation>
    <scope>NUCLEOTIDE SEQUENCE [LARGE SCALE GENOMIC DNA]</scope>
    <source>
        <strain evidence="12 13">CCMP1168</strain>
    </source>
</reference>
<keyword evidence="4 10" id="KW-0498">Mitosis</keyword>
<name>J7GAE7_9CRYP</name>
<dbReference type="InterPro" id="IPR005550">
    <property type="entry name" value="Kinetochore_Ndc80"/>
</dbReference>
<feature type="domain" description="Kinetochore protein Ndc80 CH" evidence="11">
    <location>
        <begin position="42"/>
        <end position="156"/>
    </location>
</feature>
<dbReference type="InterPro" id="IPR055260">
    <property type="entry name" value="Ndc80_CH"/>
</dbReference>
<evidence type="ECO:0000256" key="10">
    <source>
        <dbReference type="RuleBase" id="RU368072"/>
    </source>
</evidence>
<dbReference type="AlphaFoldDB" id="J7GAE7"/>
<dbReference type="GO" id="GO:0051301">
    <property type="term" value="P:cell division"/>
    <property type="evidence" value="ECO:0007669"/>
    <property type="project" value="UniProtKB-UniRule"/>
</dbReference>
<evidence type="ECO:0000256" key="5">
    <source>
        <dbReference type="ARBA" id="ARBA00022838"/>
    </source>
</evidence>
<evidence type="ECO:0000256" key="3">
    <source>
        <dbReference type="ARBA" id="ARBA00022618"/>
    </source>
</evidence>
<dbReference type="GO" id="GO:0031262">
    <property type="term" value="C:Ndc80 complex"/>
    <property type="evidence" value="ECO:0007669"/>
    <property type="project" value="UniProtKB-UniRule"/>
</dbReference>
<geneLocation type="nucleomorph" evidence="12"/>
<keyword evidence="6" id="KW-0175">Coiled coil</keyword>
<evidence type="ECO:0000256" key="1">
    <source>
        <dbReference type="ARBA" id="ARBA00007050"/>
    </source>
</evidence>
<dbReference type="Gene3D" id="1.10.418.30">
    <property type="entry name" value="Ncd80 complex, Ncd80 subunit"/>
    <property type="match status" value="1"/>
</dbReference>
<keyword evidence="9 10" id="KW-0137">Centromere</keyword>
<dbReference type="PANTHER" id="PTHR10643:SF2">
    <property type="entry name" value="KINETOCHORE PROTEIN NDC80 HOMOLOG"/>
    <property type="match status" value="1"/>
</dbReference>
<evidence type="ECO:0000256" key="9">
    <source>
        <dbReference type="ARBA" id="ARBA00023328"/>
    </source>
</evidence>
<protein>
    <recommendedName>
        <fullName evidence="10">Kinetochore protein NDC80</fullName>
    </recommendedName>
</protein>
<evidence type="ECO:0000313" key="12">
    <source>
        <dbReference type="EMBL" id="AFP65450.1"/>
    </source>
</evidence>
<keyword evidence="7 10" id="KW-0539">Nucleus</keyword>
<evidence type="ECO:0000256" key="4">
    <source>
        <dbReference type="ARBA" id="ARBA00022776"/>
    </source>
</evidence>
<evidence type="ECO:0000256" key="8">
    <source>
        <dbReference type="ARBA" id="ARBA00023306"/>
    </source>
</evidence>
<accession>J7GAE7</accession>
<gene>
    <name evidence="12" type="ORF">CMESO_279</name>
</gene>
<keyword evidence="2 10" id="KW-0158">Chromosome</keyword>
<keyword evidence="12" id="KW-0542">Nucleomorph</keyword>